<name>A0ABY1QKN5_9BURK</name>
<protein>
    <submittedName>
        <fullName evidence="3">Uncharacterized protein</fullName>
    </submittedName>
</protein>
<feature type="chain" id="PRO_5046287976" evidence="2">
    <location>
        <begin position="23"/>
        <end position="74"/>
    </location>
</feature>
<sequence length="74" mass="8217">MKKPLLVLIGVVLFNTTLPVLAGPNWALIEDGRKVHAGRMHQGSSNEVTPQQQESKNAKMQKMMKGCHTMMNQS</sequence>
<feature type="signal peptide" evidence="2">
    <location>
        <begin position="1"/>
        <end position="22"/>
    </location>
</feature>
<reference evidence="3 4" key="1">
    <citation type="submission" date="2017-05" db="EMBL/GenBank/DDBJ databases">
        <authorList>
            <person name="Varghese N."/>
            <person name="Submissions S."/>
        </authorList>
    </citation>
    <scope>NUCLEOTIDE SEQUENCE [LARGE SCALE GENOMIC DNA]</scope>
    <source>
        <strain evidence="3 4">DSM 26001</strain>
    </source>
</reference>
<evidence type="ECO:0000313" key="3">
    <source>
        <dbReference type="EMBL" id="SMP72371.1"/>
    </source>
</evidence>
<accession>A0ABY1QKN5</accession>
<dbReference type="Proteomes" id="UP001158049">
    <property type="component" value="Unassembled WGS sequence"/>
</dbReference>
<feature type="compositionally biased region" description="Polar residues" evidence="1">
    <location>
        <begin position="42"/>
        <end position="55"/>
    </location>
</feature>
<keyword evidence="2" id="KW-0732">Signal</keyword>
<evidence type="ECO:0000256" key="1">
    <source>
        <dbReference type="SAM" id="MobiDB-lite"/>
    </source>
</evidence>
<comment type="caution">
    <text evidence="3">The sequence shown here is derived from an EMBL/GenBank/DDBJ whole genome shotgun (WGS) entry which is preliminary data.</text>
</comment>
<keyword evidence="4" id="KW-1185">Reference proteome</keyword>
<proteinExistence type="predicted"/>
<dbReference type="RefSeq" id="WP_283444060.1">
    <property type="nucleotide sequence ID" value="NZ_FXUL01000018.1"/>
</dbReference>
<feature type="region of interest" description="Disordered" evidence="1">
    <location>
        <begin position="37"/>
        <end position="74"/>
    </location>
</feature>
<gene>
    <name evidence="3" type="ORF">SAMN06295970_1186</name>
</gene>
<dbReference type="EMBL" id="FXUL01000018">
    <property type="protein sequence ID" value="SMP72371.1"/>
    <property type="molecule type" value="Genomic_DNA"/>
</dbReference>
<evidence type="ECO:0000256" key="2">
    <source>
        <dbReference type="SAM" id="SignalP"/>
    </source>
</evidence>
<organism evidence="3 4">
    <name type="scientific">Noviherbaspirillum suwonense</name>
    <dbReference type="NCBI Taxonomy" id="1224511"/>
    <lineage>
        <taxon>Bacteria</taxon>
        <taxon>Pseudomonadati</taxon>
        <taxon>Pseudomonadota</taxon>
        <taxon>Betaproteobacteria</taxon>
        <taxon>Burkholderiales</taxon>
        <taxon>Oxalobacteraceae</taxon>
        <taxon>Noviherbaspirillum</taxon>
    </lineage>
</organism>
<evidence type="ECO:0000313" key="4">
    <source>
        <dbReference type="Proteomes" id="UP001158049"/>
    </source>
</evidence>